<evidence type="ECO:0000256" key="1">
    <source>
        <dbReference type="SAM" id="Phobius"/>
    </source>
</evidence>
<keyword evidence="1" id="KW-0812">Transmembrane</keyword>
<sequence length="94" mass="10930">MIVVLMVFQLCVYDIQFEILKVFFKSRLSQWANVGCCFSYHLKLMKPSYCFVVVSVLLLLLSVVFGIIYCFLFFFWNGLTVFPSAVIVIICCFL</sequence>
<feature type="non-terminal residue" evidence="2">
    <location>
        <position position="94"/>
    </location>
</feature>
<proteinExistence type="predicted"/>
<feature type="transmembrane region" description="Helical" evidence="1">
    <location>
        <begin position="74"/>
        <end position="93"/>
    </location>
</feature>
<keyword evidence="1" id="KW-0472">Membrane</keyword>
<dbReference type="EMBL" id="GEDG01036487">
    <property type="protein sequence ID" value="JAP08673.1"/>
    <property type="molecule type" value="Transcribed_RNA"/>
</dbReference>
<protein>
    <submittedName>
        <fullName evidence="2">Putative ovule protein</fullName>
    </submittedName>
</protein>
<keyword evidence="1" id="KW-1133">Transmembrane helix</keyword>
<reference evidence="2" key="1">
    <citation type="submission" date="2015-12" db="EMBL/GenBank/DDBJ databases">
        <title>Gene expression during late stages of embryo sac development: a critical building block for successful pollen-pistil interactions.</title>
        <authorList>
            <person name="Liu Y."/>
            <person name="Joly V."/>
            <person name="Sabar M."/>
            <person name="Matton D.P."/>
        </authorList>
    </citation>
    <scope>NUCLEOTIDE SEQUENCE</scope>
</reference>
<dbReference type="AlphaFoldDB" id="A0A0V0GKD5"/>
<accession>A0A0V0GKD5</accession>
<organism evidence="2">
    <name type="scientific">Solanum chacoense</name>
    <name type="common">Chaco potato</name>
    <dbReference type="NCBI Taxonomy" id="4108"/>
    <lineage>
        <taxon>Eukaryota</taxon>
        <taxon>Viridiplantae</taxon>
        <taxon>Streptophyta</taxon>
        <taxon>Embryophyta</taxon>
        <taxon>Tracheophyta</taxon>
        <taxon>Spermatophyta</taxon>
        <taxon>Magnoliopsida</taxon>
        <taxon>eudicotyledons</taxon>
        <taxon>Gunneridae</taxon>
        <taxon>Pentapetalae</taxon>
        <taxon>asterids</taxon>
        <taxon>lamiids</taxon>
        <taxon>Solanales</taxon>
        <taxon>Solanaceae</taxon>
        <taxon>Solanoideae</taxon>
        <taxon>Solaneae</taxon>
        <taxon>Solanum</taxon>
    </lineage>
</organism>
<evidence type="ECO:0000313" key="2">
    <source>
        <dbReference type="EMBL" id="JAP08673.1"/>
    </source>
</evidence>
<name>A0A0V0GKD5_SOLCH</name>
<feature type="transmembrane region" description="Helical" evidence="1">
    <location>
        <begin position="49"/>
        <end position="68"/>
    </location>
</feature>